<gene>
    <name evidence="1" type="ORF">E6H05_08225</name>
</gene>
<comment type="caution">
    <text evidence="1">The sequence shown here is derived from an EMBL/GenBank/DDBJ whole genome shotgun (WGS) entry which is preliminary data.</text>
</comment>
<protein>
    <recommendedName>
        <fullName evidence="3">Glycosyltransferase family 1 protein</fullName>
    </recommendedName>
</protein>
<dbReference type="EMBL" id="VBAP01000060">
    <property type="protein sequence ID" value="TMI73942.1"/>
    <property type="molecule type" value="Genomic_DNA"/>
</dbReference>
<evidence type="ECO:0000313" key="1">
    <source>
        <dbReference type="EMBL" id="TMI73942.1"/>
    </source>
</evidence>
<dbReference type="Proteomes" id="UP000318834">
    <property type="component" value="Unassembled WGS sequence"/>
</dbReference>
<proteinExistence type="predicted"/>
<reference evidence="1 2" key="1">
    <citation type="journal article" date="2019" name="Nat. Microbiol.">
        <title>Mediterranean grassland soil C-N compound turnover is dependent on rainfall and depth, and is mediated by genomically divergent microorganisms.</title>
        <authorList>
            <person name="Diamond S."/>
            <person name="Andeer P.F."/>
            <person name="Li Z."/>
            <person name="Crits-Christoph A."/>
            <person name="Burstein D."/>
            <person name="Anantharaman K."/>
            <person name="Lane K.R."/>
            <person name="Thomas B.C."/>
            <person name="Pan C."/>
            <person name="Northen T.R."/>
            <person name="Banfield J.F."/>
        </authorList>
    </citation>
    <scope>NUCLEOTIDE SEQUENCE [LARGE SCALE GENOMIC DNA]</scope>
    <source>
        <strain evidence="1">NP_8</strain>
    </source>
</reference>
<accession>A0A537ISC1</accession>
<organism evidence="1 2">
    <name type="scientific">Candidatus Segetimicrobium genomatis</name>
    <dbReference type="NCBI Taxonomy" id="2569760"/>
    <lineage>
        <taxon>Bacteria</taxon>
        <taxon>Bacillati</taxon>
        <taxon>Candidatus Sysuimicrobiota</taxon>
        <taxon>Candidatus Sysuimicrobiia</taxon>
        <taxon>Candidatus Sysuimicrobiales</taxon>
        <taxon>Candidatus Segetimicrobiaceae</taxon>
        <taxon>Candidatus Segetimicrobium</taxon>
    </lineage>
</organism>
<evidence type="ECO:0008006" key="3">
    <source>
        <dbReference type="Google" id="ProtNLM"/>
    </source>
</evidence>
<dbReference type="AlphaFoldDB" id="A0A537ISC1"/>
<evidence type="ECO:0000313" key="2">
    <source>
        <dbReference type="Proteomes" id="UP000318834"/>
    </source>
</evidence>
<name>A0A537ISC1_9BACT</name>
<sequence length="395" mass="44328">MSAAICLAAARTIMYPHGGGHLWVYLQWALSLLALGWRVIWLEGIDPGDPERDPRELATTLKQRLKPYGLADSVALCSLTDEPLPPDVTEHAMDLDAASEADLLLNLWHSLPASVVNRFRRAAFVDTDPGLLQIWMTRGDVQVASHHLYFTIGETVGTSAARFPDCGLRWLYTPPPVFLPAWPTVSVDSTAPYTTVTHWWGSRFEFGGQVINEEKHVSFLEYKELPSRICASLELAICLGEHYDDWRARLEPLGWQVRQAWDVSATPDQYRAYIQQSRGEFSCAKPACMTLANAWVSDRTLCYLASGKPAVVQHTGDSRVLPDAGGLFRFRNMDEAVQAFSAVESDYERHARLARQLTEEHFNGCDVVARVLEQTLDIGPRRPARARRPGRVTRE</sequence>